<evidence type="ECO:0000313" key="2">
    <source>
        <dbReference type="Proteomes" id="UP000887159"/>
    </source>
</evidence>
<accession>A0A8X6R6R8</accession>
<organism evidence="1 2">
    <name type="scientific">Trichonephila clavipes</name>
    <name type="common">Golden silk orbweaver</name>
    <name type="synonym">Nephila clavipes</name>
    <dbReference type="NCBI Taxonomy" id="2585209"/>
    <lineage>
        <taxon>Eukaryota</taxon>
        <taxon>Metazoa</taxon>
        <taxon>Ecdysozoa</taxon>
        <taxon>Arthropoda</taxon>
        <taxon>Chelicerata</taxon>
        <taxon>Arachnida</taxon>
        <taxon>Araneae</taxon>
        <taxon>Araneomorphae</taxon>
        <taxon>Entelegynae</taxon>
        <taxon>Araneoidea</taxon>
        <taxon>Nephilidae</taxon>
        <taxon>Trichonephila</taxon>
    </lineage>
</organism>
<reference evidence="1" key="1">
    <citation type="submission" date="2020-08" db="EMBL/GenBank/DDBJ databases">
        <title>Multicomponent nature underlies the extraordinary mechanical properties of spider dragline silk.</title>
        <authorList>
            <person name="Kono N."/>
            <person name="Nakamura H."/>
            <person name="Mori M."/>
            <person name="Yoshida Y."/>
            <person name="Ohtoshi R."/>
            <person name="Malay A.D."/>
            <person name="Moran D.A.P."/>
            <person name="Tomita M."/>
            <person name="Numata K."/>
            <person name="Arakawa K."/>
        </authorList>
    </citation>
    <scope>NUCLEOTIDE SEQUENCE</scope>
</reference>
<keyword evidence="2" id="KW-1185">Reference proteome</keyword>
<sequence>MASQFGETSLRNSCLAFIQLNFNIPQRVRSLIGKSSAYNARGLAEIYILSSRHPLQKIRFAKGRMLKMDTFEQLKKCLTARFELITNNCKSPRNIVGLKEGGWVNRRNAHDMVEAMLLLDVAGKNGWAVADFSVMRVVVDLVPQQIRRTD</sequence>
<comment type="caution">
    <text evidence="1">The sequence shown here is derived from an EMBL/GenBank/DDBJ whole genome shotgun (WGS) entry which is preliminary data.</text>
</comment>
<dbReference type="AlphaFoldDB" id="A0A8X6R6R8"/>
<evidence type="ECO:0000313" key="1">
    <source>
        <dbReference type="EMBL" id="GFX86331.1"/>
    </source>
</evidence>
<proteinExistence type="predicted"/>
<protein>
    <submittedName>
        <fullName evidence="1">Uncharacterized protein</fullName>
    </submittedName>
</protein>
<gene>
    <name evidence="1" type="ORF">TNCV_2562131</name>
</gene>
<dbReference type="Proteomes" id="UP000887159">
    <property type="component" value="Unassembled WGS sequence"/>
</dbReference>
<dbReference type="EMBL" id="BMAU01021004">
    <property type="protein sequence ID" value="GFX86331.1"/>
    <property type="molecule type" value="Genomic_DNA"/>
</dbReference>
<name>A0A8X6R6R8_TRICX</name>